<evidence type="ECO:0000313" key="4">
    <source>
        <dbReference type="Proteomes" id="UP000199202"/>
    </source>
</evidence>
<reference evidence="3 4" key="1">
    <citation type="submission" date="2016-10" db="EMBL/GenBank/DDBJ databases">
        <authorList>
            <person name="de Groot N.N."/>
        </authorList>
    </citation>
    <scope>NUCLEOTIDE SEQUENCE [LARGE SCALE GENOMIC DNA]</scope>
    <source>
        <strain evidence="3 4">CGMCC 4.6533</strain>
    </source>
</reference>
<dbReference type="InterPro" id="IPR012347">
    <property type="entry name" value="Ferritin-like"/>
</dbReference>
<dbReference type="InterPro" id="IPR025419">
    <property type="entry name" value="DUF4142"/>
</dbReference>
<evidence type="ECO:0000313" key="3">
    <source>
        <dbReference type="EMBL" id="SDJ25751.1"/>
    </source>
</evidence>
<protein>
    <submittedName>
        <fullName evidence="3">Predicted outer membrane protein</fullName>
    </submittedName>
</protein>
<dbReference type="PANTHER" id="PTHR38593">
    <property type="entry name" value="BLR2558 PROTEIN"/>
    <property type="match status" value="1"/>
</dbReference>
<dbReference type="Gene3D" id="1.20.1260.10">
    <property type="match status" value="1"/>
</dbReference>
<dbReference type="Pfam" id="PF13628">
    <property type="entry name" value="DUF4142"/>
    <property type="match status" value="1"/>
</dbReference>
<dbReference type="PANTHER" id="PTHR38593:SF1">
    <property type="entry name" value="BLR2558 PROTEIN"/>
    <property type="match status" value="1"/>
</dbReference>
<proteinExistence type="predicted"/>
<gene>
    <name evidence="3" type="ORF">SAMN05421869_109308</name>
</gene>
<dbReference type="AlphaFoldDB" id="A0A1G8S997"/>
<name>A0A1G8S997_9ACTN</name>
<evidence type="ECO:0000259" key="2">
    <source>
        <dbReference type="Pfam" id="PF13628"/>
    </source>
</evidence>
<sequence length="169" mass="18090">MARRMMITIAVAAVAPLVAAGAVTAPKVSDQDRAFLVQAHQGNLAEIQAGHAAANATKQEVRAVAAMLVRDHTNLDSAVMQEADRAGVELPGEPNPQQRSALAQVTTKSGESFDKAWVASQITGHRQTLEAIEKQLREGTNADVKKVAYDARPVVQQHLDVLLHTSSLR</sequence>
<dbReference type="EMBL" id="FNDJ01000009">
    <property type="protein sequence ID" value="SDJ25751.1"/>
    <property type="molecule type" value="Genomic_DNA"/>
</dbReference>
<dbReference type="Proteomes" id="UP000199202">
    <property type="component" value="Unassembled WGS sequence"/>
</dbReference>
<feature type="domain" description="DUF4142" evidence="2">
    <location>
        <begin position="31"/>
        <end position="160"/>
    </location>
</feature>
<feature type="signal peptide" evidence="1">
    <location>
        <begin position="1"/>
        <end position="20"/>
    </location>
</feature>
<dbReference type="OrthoDB" id="4567117at2"/>
<keyword evidence="4" id="KW-1185">Reference proteome</keyword>
<dbReference type="RefSeq" id="WP_143043819.1">
    <property type="nucleotide sequence ID" value="NZ_FNDJ01000009.1"/>
</dbReference>
<accession>A0A1G8S997</accession>
<organism evidence="3 4">
    <name type="scientific">Nonomuraea jiangxiensis</name>
    <dbReference type="NCBI Taxonomy" id="633440"/>
    <lineage>
        <taxon>Bacteria</taxon>
        <taxon>Bacillati</taxon>
        <taxon>Actinomycetota</taxon>
        <taxon>Actinomycetes</taxon>
        <taxon>Streptosporangiales</taxon>
        <taxon>Streptosporangiaceae</taxon>
        <taxon>Nonomuraea</taxon>
    </lineage>
</organism>
<evidence type="ECO:0000256" key="1">
    <source>
        <dbReference type="SAM" id="SignalP"/>
    </source>
</evidence>
<keyword evidence="1" id="KW-0732">Signal</keyword>
<feature type="chain" id="PRO_5039209556" evidence="1">
    <location>
        <begin position="21"/>
        <end position="169"/>
    </location>
</feature>
<dbReference type="STRING" id="633440.SAMN05421869_109308"/>